<reference evidence="1" key="1">
    <citation type="submission" date="2016-05" db="EMBL/GenBank/DDBJ databases">
        <authorList>
            <person name="Lavstsen T."/>
            <person name="Jespersen J.S."/>
        </authorList>
    </citation>
    <scope>NUCLEOTIDE SEQUENCE</scope>
    <source>
        <tissue evidence="1">Brain</tissue>
    </source>
</reference>
<accession>A0A1A8F6B6</accession>
<dbReference type="EMBL" id="HAEB01007127">
    <property type="protein sequence ID" value="SBQ53654.1"/>
    <property type="molecule type" value="Transcribed_RNA"/>
</dbReference>
<protein>
    <submittedName>
        <fullName evidence="1">Uncharacterized protein</fullName>
    </submittedName>
</protein>
<gene>
    <name evidence="1" type="primary">Nfu_g_1_005910</name>
</gene>
<feature type="non-terminal residue" evidence="1">
    <location>
        <position position="102"/>
    </location>
</feature>
<feature type="non-terminal residue" evidence="1">
    <location>
        <position position="1"/>
    </location>
</feature>
<proteinExistence type="predicted"/>
<sequence>SPYKNQDERIKMSKQVLASRSSILFTCLQGSASFPLSLNQIIKYAHKTNTTDQVYMWRLTGFNTPVLVPVNDPAKRCGVDHEQICRNTNKAYVPDFNRVMCV</sequence>
<dbReference type="AlphaFoldDB" id="A0A1A8F6B6"/>
<name>A0A1A8F6B6_9TELE</name>
<reference evidence="1" key="2">
    <citation type="submission" date="2016-06" db="EMBL/GenBank/DDBJ databases">
        <title>The genome of a short-lived fish provides insights into sex chromosome evolution and the genetic control of aging.</title>
        <authorList>
            <person name="Reichwald K."/>
            <person name="Felder M."/>
            <person name="Petzold A."/>
            <person name="Koch P."/>
            <person name="Groth M."/>
            <person name="Platzer M."/>
        </authorList>
    </citation>
    <scope>NUCLEOTIDE SEQUENCE</scope>
    <source>
        <tissue evidence="1">Brain</tissue>
    </source>
</reference>
<organism evidence="1">
    <name type="scientific">Nothobranchius korthausae</name>
    <dbReference type="NCBI Taxonomy" id="1143690"/>
    <lineage>
        <taxon>Eukaryota</taxon>
        <taxon>Metazoa</taxon>
        <taxon>Chordata</taxon>
        <taxon>Craniata</taxon>
        <taxon>Vertebrata</taxon>
        <taxon>Euteleostomi</taxon>
        <taxon>Actinopterygii</taxon>
        <taxon>Neopterygii</taxon>
        <taxon>Teleostei</taxon>
        <taxon>Neoteleostei</taxon>
        <taxon>Acanthomorphata</taxon>
        <taxon>Ovalentaria</taxon>
        <taxon>Atherinomorphae</taxon>
        <taxon>Cyprinodontiformes</taxon>
        <taxon>Nothobranchiidae</taxon>
        <taxon>Nothobranchius</taxon>
    </lineage>
</organism>
<evidence type="ECO:0000313" key="1">
    <source>
        <dbReference type="EMBL" id="SBQ53654.1"/>
    </source>
</evidence>